<dbReference type="Gene3D" id="1.10.3580.10">
    <property type="entry name" value="ATP12 ATPase"/>
    <property type="match status" value="1"/>
</dbReference>
<dbReference type="Gene3D" id="3.30.2180.10">
    <property type="entry name" value="ATP12-like"/>
    <property type="match status" value="1"/>
</dbReference>
<evidence type="ECO:0000256" key="2">
    <source>
        <dbReference type="ARBA" id="ARBA00022946"/>
    </source>
</evidence>
<gene>
    <name evidence="4" type="ORF">B1812_03730</name>
</gene>
<dbReference type="Proteomes" id="UP000193978">
    <property type="component" value="Chromosome"/>
</dbReference>
<comment type="similarity">
    <text evidence="1">Belongs to the ATP12 family.</text>
</comment>
<dbReference type="KEGG" id="mbry:B1812_03730"/>
<accession>A0A1W6MS69</accession>
<name>A0A1W6MS69_9HYPH</name>
<evidence type="ECO:0000313" key="4">
    <source>
        <dbReference type="EMBL" id="ARN80339.1"/>
    </source>
</evidence>
<dbReference type="PANTHER" id="PTHR21013">
    <property type="entry name" value="ATP SYNTHASE MITOCHONDRIAL F1 COMPLEX ASSEMBLY FACTOR 2/ATP12 PROTEIN, MITOCHONDRIAL PRECURSOR"/>
    <property type="match status" value="1"/>
</dbReference>
<dbReference type="EMBL" id="CP019948">
    <property type="protein sequence ID" value="ARN80339.1"/>
    <property type="molecule type" value="Genomic_DNA"/>
</dbReference>
<sequence length="273" mass="29361">MAEEKDDLASDLFVPARERDPLRAVAEGGKPKKLARFYKSVTTAPQAEGFAVLLDGKPLRTPARAPLLLSSEALAQEVAREWEAQAEHVDPASMPLTRLANSALDGVRPRMAEVEADAAKYAASDLVCYRAGEPEGLVAAQREAWDPILAFIYERCGARFALSEGVMHHAQPRETLDAVGQLLHETVGDGKAAPFRLAGIHVMTTLSGSLVVALAVALRHLDAEAGFAAAHVDEDYQLRVWGMDAEAMARRARRSEEMRAAALCVALSGSQAP</sequence>
<evidence type="ECO:0000256" key="1">
    <source>
        <dbReference type="ARBA" id="ARBA00008231"/>
    </source>
</evidence>
<dbReference type="OrthoDB" id="9797825at2"/>
<dbReference type="RefSeq" id="WP_085770404.1">
    <property type="nucleotide sequence ID" value="NZ_AP027149.1"/>
</dbReference>
<proteinExistence type="inferred from homology"/>
<organism evidence="4 5">
    <name type="scientific">Methylocystis bryophila</name>
    <dbReference type="NCBI Taxonomy" id="655015"/>
    <lineage>
        <taxon>Bacteria</taxon>
        <taxon>Pseudomonadati</taxon>
        <taxon>Pseudomonadota</taxon>
        <taxon>Alphaproteobacteria</taxon>
        <taxon>Hyphomicrobiales</taxon>
        <taxon>Methylocystaceae</taxon>
        <taxon>Methylocystis</taxon>
    </lineage>
</organism>
<dbReference type="InterPro" id="IPR023335">
    <property type="entry name" value="ATP12_ortho_dom_sf"/>
</dbReference>
<dbReference type="InterPro" id="IPR011419">
    <property type="entry name" value="ATP12_ATP_synth-F1-assembly"/>
</dbReference>
<dbReference type="SUPFAM" id="SSF160909">
    <property type="entry name" value="ATP12-like"/>
    <property type="match status" value="1"/>
</dbReference>
<evidence type="ECO:0000313" key="5">
    <source>
        <dbReference type="Proteomes" id="UP000193978"/>
    </source>
</evidence>
<dbReference type="InterPro" id="IPR042272">
    <property type="entry name" value="ATP12_ATP_synth-F1-assembly_N"/>
</dbReference>
<keyword evidence="3" id="KW-0143">Chaperone</keyword>
<dbReference type="GO" id="GO:0043461">
    <property type="term" value="P:proton-transporting ATP synthase complex assembly"/>
    <property type="evidence" value="ECO:0007669"/>
    <property type="project" value="InterPro"/>
</dbReference>
<reference evidence="4 5" key="1">
    <citation type="submission" date="2017-02" db="EMBL/GenBank/DDBJ databases">
        <authorList>
            <person name="Peterson S.W."/>
        </authorList>
    </citation>
    <scope>NUCLEOTIDE SEQUENCE [LARGE SCALE GENOMIC DNA]</scope>
    <source>
        <strain evidence="4 5">S285</strain>
    </source>
</reference>
<keyword evidence="5" id="KW-1185">Reference proteome</keyword>
<dbReference type="STRING" id="655015.B1812_03730"/>
<dbReference type="AlphaFoldDB" id="A0A1W6MS69"/>
<dbReference type="PANTHER" id="PTHR21013:SF10">
    <property type="entry name" value="ATP SYNTHASE MITOCHONDRIAL F1 COMPLEX ASSEMBLY FACTOR 2"/>
    <property type="match status" value="1"/>
</dbReference>
<keyword evidence="2" id="KW-0809">Transit peptide</keyword>
<evidence type="ECO:0000256" key="3">
    <source>
        <dbReference type="ARBA" id="ARBA00023186"/>
    </source>
</evidence>
<dbReference type="Pfam" id="PF07542">
    <property type="entry name" value="ATP12"/>
    <property type="match status" value="1"/>
</dbReference>
<protein>
    <submittedName>
        <fullName evidence="4">ATPase</fullName>
    </submittedName>
</protein>